<evidence type="ECO:0000256" key="3">
    <source>
        <dbReference type="ARBA" id="ARBA00022692"/>
    </source>
</evidence>
<dbReference type="InterPro" id="IPR050360">
    <property type="entry name" value="MFS_Sugar_Transporters"/>
</dbReference>
<evidence type="ECO:0000256" key="4">
    <source>
        <dbReference type="ARBA" id="ARBA00022989"/>
    </source>
</evidence>
<dbReference type="GO" id="GO:0016020">
    <property type="term" value="C:membrane"/>
    <property type="evidence" value="ECO:0007669"/>
    <property type="project" value="UniProtKB-SubCell"/>
</dbReference>
<dbReference type="GO" id="GO:0005351">
    <property type="term" value="F:carbohydrate:proton symporter activity"/>
    <property type="evidence" value="ECO:0007669"/>
    <property type="project" value="TreeGrafter"/>
</dbReference>
<gene>
    <name evidence="8" type="ORF">ECRASSUSDP1_LOCUS2626</name>
</gene>
<protein>
    <recommendedName>
        <fullName evidence="7">Major facilitator superfamily (MFS) profile domain-containing protein</fullName>
    </recommendedName>
</protein>
<sequence>MLSKNGKRKTLIISSFITLVGSSIAMANRIEAFMISRSITGIGFGITNATSPLFIHEIAPKKWRAALLCIILLWINIGFTLPLVLQFYFPRFDAPDTSSPDYCEALKGKHIIWRELEAMPIILSFIQFIALFMVFRKENPIYRQHLECKSGSLGTSEESGETESGINYEIQLQQSKEKSPSRIERDTWTNLWKPTERRKLIASLIIRGVGQLLGINVLLNFSILFTIGEDPRYNLRFFLSAIACFHSCLAMVVHTLVKRKPLLLCGTLICCFICSLLFQLTGNLERRGEVFLMFDGYANTICTISLAIFGLTFIIMNATIVHVYCTDVLTDKGMSVATSGLYFFNSFTRFLPTLALNLLGWFGGETTFINANRVNFFMFSGFAIVGFFLILIFVKETFNKSRAEITQEFGKEFYSNSIEIIPLKTSVNY</sequence>
<feature type="transmembrane region" description="Helical" evidence="6">
    <location>
        <begin position="118"/>
        <end position="135"/>
    </location>
</feature>
<dbReference type="Proteomes" id="UP001295684">
    <property type="component" value="Unassembled WGS sequence"/>
</dbReference>
<keyword evidence="5 6" id="KW-0472">Membrane</keyword>
<comment type="subcellular location">
    <subcellularLocation>
        <location evidence="1">Membrane</location>
        <topology evidence="1">Multi-pass membrane protein</topology>
    </subcellularLocation>
</comment>
<feature type="transmembrane region" description="Helical" evidence="6">
    <location>
        <begin position="296"/>
        <end position="320"/>
    </location>
</feature>
<keyword evidence="9" id="KW-1185">Reference proteome</keyword>
<dbReference type="Gene3D" id="1.20.1250.20">
    <property type="entry name" value="MFS general substrate transporter like domains"/>
    <property type="match status" value="1"/>
</dbReference>
<feature type="transmembrane region" description="Helical" evidence="6">
    <location>
        <begin position="67"/>
        <end position="89"/>
    </location>
</feature>
<evidence type="ECO:0000313" key="8">
    <source>
        <dbReference type="EMBL" id="CAI2361315.1"/>
    </source>
</evidence>
<comment type="similarity">
    <text evidence="2">Belongs to the major facilitator superfamily. Sugar transporter (TC 2.A.1.1) family.</text>
</comment>
<feature type="transmembrane region" description="Helical" evidence="6">
    <location>
        <begin position="374"/>
        <end position="394"/>
    </location>
</feature>
<dbReference type="PANTHER" id="PTHR48022">
    <property type="entry name" value="PLASTIDIC GLUCOSE TRANSPORTER 4"/>
    <property type="match status" value="1"/>
</dbReference>
<dbReference type="Pfam" id="PF00083">
    <property type="entry name" value="Sugar_tr"/>
    <property type="match status" value="1"/>
</dbReference>
<keyword evidence="4 6" id="KW-1133">Transmembrane helix</keyword>
<dbReference type="SUPFAM" id="SSF103473">
    <property type="entry name" value="MFS general substrate transporter"/>
    <property type="match status" value="1"/>
</dbReference>
<dbReference type="PANTHER" id="PTHR48022:SF2">
    <property type="entry name" value="PLASTIDIC GLUCOSE TRANSPORTER 4"/>
    <property type="match status" value="1"/>
</dbReference>
<feature type="domain" description="Major facilitator superfamily (MFS) profile" evidence="7">
    <location>
        <begin position="1"/>
        <end position="398"/>
    </location>
</feature>
<evidence type="ECO:0000256" key="2">
    <source>
        <dbReference type="ARBA" id="ARBA00010992"/>
    </source>
</evidence>
<comment type="caution">
    <text evidence="8">The sequence shown here is derived from an EMBL/GenBank/DDBJ whole genome shotgun (WGS) entry which is preliminary data.</text>
</comment>
<dbReference type="EMBL" id="CAMPGE010002508">
    <property type="protein sequence ID" value="CAI2361315.1"/>
    <property type="molecule type" value="Genomic_DNA"/>
</dbReference>
<reference evidence="8" key="1">
    <citation type="submission" date="2023-07" db="EMBL/GenBank/DDBJ databases">
        <authorList>
            <consortium name="AG Swart"/>
            <person name="Singh M."/>
            <person name="Singh A."/>
            <person name="Seah K."/>
            <person name="Emmerich C."/>
        </authorList>
    </citation>
    <scope>NUCLEOTIDE SEQUENCE</scope>
    <source>
        <strain evidence="8">DP1</strain>
    </source>
</reference>
<dbReference type="PROSITE" id="PS50850">
    <property type="entry name" value="MFS"/>
    <property type="match status" value="1"/>
</dbReference>
<accession>A0AAD1U393</accession>
<evidence type="ECO:0000259" key="7">
    <source>
        <dbReference type="PROSITE" id="PS50850"/>
    </source>
</evidence>
<feature type="transmembrane region" description="Helical" evidence="6">
    <location>
        <begin position="200"/>
        <end position="225"/>
    </location>
</feature>
<feature type="transmembrane region" description="Helical" evidence="6">
    <location>
        <begin position="237"/>
        <end position="257"/>
    </location>
</feature>
<dbReference type="InterPro" id="IPR005828">
    <property type="entry name" value="MFS_sugar_transport-like"/>
</dbReference>
<proteinExistence type="inferred from homology"/>
<dbReference type="AlphaFoldDB" id="A0AAD1U393"/>
<organism evidence="8 9">
    <name type="scientific">Euplotes crassus</name>
    <dbReference type="NCBI Taxonomy" id="5936"/>
    <lineage>
        <taxon>Eukaryota</taxon>
        <taxon>Sar</taxon>
        <taxon>Alveolata</taxon>
        <taxon>Ciliophora</taxon>
        <taxon>Intramacronucleata</taxon>
        <taxon>Spirotrichea</taxon>
        <taxon>Hypotrichia</taxon>
        <taxon>Euplotida</taxon>
        <taxon>Euplotidae</taxon>
        <taxon>Moneuplotes</taxon>
    </lineage>
</organism>
<evidence type="ECO:0000256" key="6">
    <source>
        <dbReference type="SAM" id="Phobius"/>
    </source>
</evidence>
<evidence type="ECO:0000313" key="9">
    <source>
        <dbReference type="Proteomes" id="UP001295684"/>
    </source>
</evidence>
<keyword evidence="3 6" id="KW-0812">Transmembrane</keyword>
<dbReference type="InterPro" id="IPR020846">
    <property type="entry name" value="MFS_dom"/>
</dbReference>
<name>A0AAD1U393_EUPCR</name>
<feature type="transmembrane region" description="Helical" evidence="6">
    <location>
        <begin position="262"/>
        <end position="284"/>
    </location>
</feature>
<feature type="transmembrane region" description="Helical" evidence="6">
    <location>
        <begin position="341"/>
        <end position="362"/>
    </location>
</feature>
<evidence type="ECO:0000256" key="5">
    <source>
        <dbReference type="ARBA" id="ARBA00023136"/>
    </source>
</evidence>
<dbReference type="InterPro" id="IPR036259">
    <property type="entry name" value="MFS_trans_sf"/>
</dbReference>
<feature type="transmembrane region" description="Helical" evidence="6">
    <location>
        <begin position="37"/>
        <end position="55"/>
    </location>
</feature>
<dbReference type="InterPro" id="IPR005829">
    <property type="entry name" value="Sugar_transporter_CS"/>
</dbReference>
<evidence type="ECO:0000256" key="1">
    <source>
        <dbReference type="ARBA" id="ARBA00004141"/>
    </source>
</evidence>
<dbReference type="PROSITE" id="PS00217">
    <property type="entry name" value="SUGAR_TRANSPORT_2"/>
    <property type="match status" value="1"/>
</dbReference>